<gene>
    <name evidence="1" type="ORF">H1R13_27700</name>
</gene>
<sequence>MAKEIRIEVDDETYEQLQRLAADDHEDPDQYASRRLTADLARTRFLEGSARFLSAPGMREEFARRFGPEPGPSATAA</sequence>
<keyword evidence="2" id="KW-1185">Reference proteome</keyword>
<comment type="caution">
    <text evidence="1">The sequence shown here is derived from an EMBL/GenBank/DDBJ whole genome shotgun (WGS) entry which is preliminary data.</text>
</comment>
<dbReference type="RefSeq" id="WP_159674850.1">
    <property type="nucleotide sequence ID" value="NZ_JACMHY010000013.1"/>
</dbReference>
<evidence type="ECO:0000313" key="2">
    <source>
        <dbReference type="Proteomes" id="UP000517694"/>
    </source>
</evidence>
<reference evidence="1 2" key="1">
    <citation type="submission" date="2020-08" db="EMBL/GenBank/DDBJ databases">
        <title>Whole-Genome Sequence of French Clinical Streptomyces mexicanus Strain Q0842.</title>
        <authorList>
            <person name="Boxberger M."/>
            <person name="La Scola B."/>
        </authorList>
    </citation>
    <scope>NUCLEOTIDE SEQUENCE [LARGE SCALE GENOMIC DNA]</scope>
    <source>
        <strain evidence="1 2">Marseille-Q0842</strain>
    </source>
</reference>
<proteinExistence type="predicted"/>
<organism evidence="1 2">
    <name type="scientific">Streptomyces mexicanus</name>
    <dbReference type="NCBI Taxonomy" id="178566"/>
    <lineage>
        <taxon>Bacteria</taxon>
        <taxon>Bacillati</taxon>
        <taxon>Actinomycetota</taxon>
        <taxon>Actinomycetes</taxon>
        <taxon>Kitasatosporales</taxon>
        <taxon>Streptomycetaceae</taxon>
        <taxon>Streptomyces</taxon>
    </lineage>
</organism>
<evidence type="ECO:0000313" key="1">
    <source>
        <dbReference type="EMBL" id="MBC2868613.1"/>
    </source>
</evidence>
<dbReference type="OrthoDB" id="4252139at2"/>
<dbReference type="Proteomes" id="UP000517694">
    <property type="component" value="Unassembled WGS sequence"/>
</dbReference>
<dbReference type="EMBL" id="JACMHY010000013">
    <property type="protein sequence ID" value="MBC2868613.1"/>
    <property type="molecule type" value="Genomic_DNA"/>
</dbReference>
<dbReference type="AlphaFoldDB" id="A0A7X1LSZ2"/>
<protein>
    <recommendedName>
        <fullName evidence="3">Ribbon-helix-helix protein CopG domain-containing protein</fullName>
    </recommendedName>
</protein>
<evidence type="ECO:0008006" key="3">
    <source>
        <dbReference type="Google" id="ProtNLM"/>
    </source>
</evidence>
<accession>A0A7X1LSZ2</accession>
<name>A0A7X1LSZ2_9ACTN</name>